<dbReference type="InterPro" id="IPR003661">
    <property type="entry name" value="HisK_dim/P_dom"/>
</dbReference>
<dbReference type="OrthoDB" id="9806130at2"/>
<feature type="transmembrane region" description="Helical" evidence="14">
    <location>
        <begin position="127"/>
        <end position="149"/>
    </location>
</feature>
<evidence type="ECO:0000313" key="17">
    <source>
        <dbReference type="Proteomes" id="UP000195781"/>
    </source>
</evidence>
<dbReference type="InterPro" id="IPR004358">
    <property type="entry name" value="Sig_transdc_His_kin-like_C"/>
</dbReference>
<comment type="subcellular location">
    <subcellularLocation>
        <location evidence="3">Cell membrane</location>
    </subcellularLocation>
    <subcellularLocation>
        <location evidence="2">Membrane</location>
        <topology evidence="2">Multi-pass membrane protein</topology>
    </subcellularLocation>
</comment>
<keyword evidence="9" id="KW-0418">Kinase</keyword>
<evidence type="ECO:0000256" key="14">
    <source>
        <dbReference type="SAM" id="Phobius"/>
    </source>
</evidence>
<dbReference type="SUPFAM" id="SSF55874">
    <property type="entry name" value="ATPase domain of HSP90 chaperone/DNA topoisomerase II/histidine kinase"/>
    <property type="match status" value="1"/>
</dbReference>
<gene>
    <name evidence="16" type="ORF">B5G02_06750</name>
</gene>
<dbReference type="InterPro" id="IPR052023">
    <property type="entry name" value="Histidine_kinase_KdpD"/>
</dbReference>
<name>A0A1Y3XS86_9ACTN</name>
<dbReference type="AlphaFoldDB" id="A0A1Y3XS86"/>
<dbReference type="Gene3D" id="3.30.450.40">
    <property type="match status" value="1"/>
</dbReference>
<dbReference type="InterPro" id="IPR029016">
    <property type="entry name" value="GAF-like_dom_sf"/>
</dbReference>
<reference evidence="17" key="1">
    <citation type="submission" date="2017-04" db="EMBL/GenBank/DDBJ databases">
        <title>Function of individual gut microbiota members based on whole genome sequencing of pure cultures obtained from chicken caecum.</title>
        <authorList>
            <person name="Medvecky M."/>
            <person name="Cejkova D."/>
            <person name="Polansky O."/>
            <person name="Karasova D."/>
            <person name="Kubasova T."/>
            <person name="Cizek A."/>
            <person name="Rychlik I."/>
        </authorList>
    </citation>
    <scope>NUCLEOTIDE SEQUENCE [LARGE SCALE GENOMIC DNA]</scope>
    <source>
        <strain evidence="17">An5</strain>
    </source>
</reference>
<keyword evidence="13 14" id="KW-0472">Membrane</keyword>
<dbReference type="GO" id="GO:0005524">
    <property type="term" value="F:ATP binding"/>
    <property type="evidence" value="ECO:0007669"/>
    <property type="project" value="UniProtKB-KW"/>
</dbReference>
<keyword evidence="10" id="KW-0067">ATP-binding</keyword>
<dbReference type="SUPFAM" id="SSF47384">
    <property type="entry name" value="Homodimeric domain of signal transducing histidine kinase"/>
    <property type="match status" value="1"/>
</dbReference>
<keyword evidence="8" id="KW-0547">Nucleotide-binding</keyword>
<proteinExistence type="predicted"/>
<dbReference type="EC" id="2.7.13.3" evidence="4"/>
<evidence type="ECO:0000256" key="8">
    <source>
        <dbReference type="ARBA" id="ARBA00022741"/>
    </source>
</evidence>
<protein>
    <recommendedName>
        <fullName evidence="4">histidine kinase</fullName>
        <ecNumber evidence="4">2.7.13.3</ecNumber>
    </recommendedName>
</protein>
<keyword evidence="6" id="KW-0808">Transferase</keyword>
<dbReference type="PRINTS" id="PR00344">
    <property type="entry name" value="BCTRLSENSOR"/>
</dbReference>
<evidence type="ECO:0000256" key="11">
    <source>
        <dbReference type="ARBA" id="ARBA00022989"/>
    </source>
</evidence>
<dbReference type="Pfam" id="PF13493">
    <property type="entry name" value="DUF4118"/>
    <property type="match status" value="1"/>
</dbReference>
<dbReference type="Gene3D" id="1.10.287.130">
    <property type="match status" value="1"/>
</dbReference>
<evidence type="ECO:0000256" key="9">
    <source>
        <dbReference type="ARBA" id="ARBA00022777"/>
    </source>
</evidence>
<dbReference type="PANTHER" id="PTHR45569">
    <property type="entry name" value="SENSOR PROTEIN KDPD"/>
    <property type="match status" value="1"/>
</dbReference>
<evidence type="ECO:0000256" key="10">
    <source>
        <dbReference type="ARBA" id="ARBA00022840"/>
    </source>
</evidence>
<keyword evidence="7 14" id="KW-0812">Transmembrane</keyword>
<evidence type="ECO:0000256" key="7">
    <source>
        <dbReference type="ARBA" id="ARBA00022692"/>
    </source>
</evidence>
<accession>A0A1Y3XS86</accession>
<comment type="catalytic activity">
    <reaction evidence="1">
        <text>ATP + protein L-histidine = ADP + protein N-phospho-L-histidine.</text>
        <dbReference type="EC" id="2.7.13.3"/>
    </reaction>
</comment>
<dbReference type="EMBL" id="NFIE01000014">
    <property type="protein sequence ID" value="OUN87961.1"/>
    <property type="molecule type" value="Genomic_DNA"/>
</dbReference>
<dbReference type="InterPro" id="IPR005467">
    <property type="entry name" value="His_kinase_dom"/>
</dbReference>
<dbReference type="CDD" id="cd00082">
    <property type="entry name" value="HisKA"/>
    <property type="match status" value="1"/>
</dbReference>
<evidence type="ECO:0000256" key="12">
    <source>
        <dbReference type="ARBA" id="ARBA00023012"/>
    </source>
</evidence>
<keyword evidence="5" id="KW-0597">Phosphoprotein</keyword>
<dbReference type="GO" id="GO:0000155">
    <property type="term" value="F:phosphorelay sensor kinase activity"/>
    <property type="evidence" value="ECO:0007669"/>
    <property type="project" value="InterPro"/>
</dbReference>
<dbReference type="SMART" id="SM00388">
    <property type="entry name" value="HisKA"/>
    <property type="match status" value="1"/>
</dbReference>
<keyword evidence="17" id="KW-1185">Reference proteome</keyword>
<evidence type="ECO:0000256" key="4">
    <source>
        <dbReference type="ARBA" id="ARBA00012438"/>
    </source>
</evidence>
<comment type="caution">
    <text evidence="16">The sequence shown here is derived from an EMBL/GenBank/DDBJ whole genome shotgun (WGS) entry which is preliminary data.</text>
</comment>
<dbReference type="Gene3D" id="3.30.565.10">
    <property type="entry name" value="Histidine kinase-like ATPase, C-terminal domain"/>
    <property type="match status" value="1"/>
</dbReference>
<dbReference type="GO" id="GO:0005886">
    <property type="term" value="C:plasma membrane"/>
    <property type="evidence" value="ECO:0007669"/>
    <property type="project" value="UniProtKB-SubCell"/>
</dbReference>
<evidence type="ECO:0000256" key="5">
    <source>
        <dbReference type="ARBA" id="ARBA00022553"/>
    </source>
</evidence>
<sequence>MQVDSALPMKNECVALALPRYTEEEREGRRQMGEANVRAPRREGRAAAHIGVMCVLLASSTAVGLGFHELGFTDSSIISLYILSTLLTATATSGRMYTLLSSALSVVLYNFYFVVPRFSLESLDTSYLVTFGIMFVAAIVASELTNHIARNAREARRTAYRTSVLLETNQLLQQADDPESIARIALSQLSKLLDGLVAFYPAEGDGLGAPLVGNGDDEAMRVAAAEAARVDALRALRSAERSKGAASAAAAPASAPPASVEASEIAALSMGDGLFLPVRTHDEVFGVVCIRAAERGVDSFELSIARSIIGECALELAREREAHEREEAAVLARNEQLRANLLRSLGHDLRTPLTAISGAAAILRDDSGRLAPEQRRALLDDVYHDSLWLIDMVENLLTITHFDEGTVKLTLSSELIDDIFEAAVSHLANQAGEHRIVIEPAEEILLVRIDASLIIQVLTNLVGNAIKYTPVGSTIRLYARREGAFVRVTVADDGPGVADDDKPHVFDRFYSGSKAERPADAQRSFGLGLALCRSIVEAHGGAIEVHDNVPHGAVFSFTLPAEEVAIHG</sequence>
<evidence type="ECO:0000313" key="16">
    <source>
        <dbReference type="EMBL" id="OUN87961.1"/>
    </source>
</evidence>
<dbReference type="PANTHER" id="PTHR45569:SF1">
    <property type="entry name" value="SENSOR PROTEIN KDPD"/>
    <property type="match status" value="1"/>
</dbReference>
<dbReference type="SMART" id="SM00387">
    <property type="entry name" value="HATPase_c"/>
    <property type="match status" value="1"/>
</dbReference>
<dbReference type="InterPro" id="IPR038318">
    <property type="entry name" value="KdpD_sf"/>
</dbReference>
<evidence type="ECO:0000256" key="13">
    <source>
        <dbReference type="ARBA" id="ARBA00023136"/>
    </source>
</evidence>
<feature type="transmembrane region" description="Helical" evidence="14">
    <location>
        <begin position="46"/>
        <end position="65"/>
    </location>
</feature>
<evidence type="ECO:0000256" key="1">
    <source>
        <dbReference type="ARBA" id="ARBA00000085"/>
    </source>
</evidence>
<dbReference type="CDD" id="cd00075">
    <property type="entry name" value="HATPase"/>
    <property type="match status" value="1"/>
</dbReference>
<dbReference type="PROSITE" id="PS50109">
    <property type="entry name" value="HIS_KIN"/>
    <property type="match status" value="1"/>
</dbReference>
<dbReference type="InterPro" id="IPR025201">
    <property type="entry name" value="KdpD_TM"/>
</dbReference>
<dbReference type="Gene3D" id="1.20.120.620">
    <property type="entry name" value="Backbone structure of the membrane domain of e. Coli histidine kinase receptor kdpd"/>
    <property type="match status" value="1"/>
</dbReference>
<dbReference type="InterPro" id="IPR036890">
    <property type="entry name" value="HATPase_C_sf"/>
</dbReference>
<evidence type="ECO:0000256" key="6">
    <source>
        <dbReference type="ARBA" id="ARBA00022679"/>
    </source>
</evidence>
<evidence type="ECO:0000256" key="2">
    <source>
        <dbReference type="ARBA" id="ARBA00004141"/>
    </source>
</evidence>
<dbReference type="InterPro" id="IPR003594">
    <property type="entry name" value="HATPase_dom"/>
</dbReference>
<evidence type="ECO:0000256" key="3">
    <source>
        <dbReference type="ARBA" id="ARBA00004236"/>
    </source>
</evidence>
<organism evidence="16 17">
    <name type="scientific">[Collinsella] massiliensis</name>
    <dbReference type="NCBI Taxonomy" id="1232426"/>
    <lineage>
        <taxon>Bacteria</taxon>
        <taxon>Bacillati</taxon>
        <taxon>Actinomycetota</taxon>
        <taxon>Coriobacteriia</taxon>
        <taxon>Coriobacteriales</taxon>
        <taxon>Coriobacteriaceae</taxon>
        <taxon>Enorma</taxon>
    </lineage>
</organism>
<dbReference type="Proteomes" id="UP000195781">
    <property type="component" value="Unassembled WGS sequence"/>
</dbReference>
<evidence type="ECO:0000259" key="15">
    <source>
        <dbReference type="PROSITE" id="PS50109"/>
    </source>
</evidence>
<keyword evidence="11 14" id="KW-1133">Transmembrane helix</keyword>
<dbReference type="Pfam" id="PF02518">
    <property type="entry name" value="HATPase_c"/>
    <property type="match status" value="1"/>
</dbReference>
<feature type="transmembrane region" description="Helical" evidence="14">
    <location>
        <begin position="96"/>
        <end position="115"/>
    </location>
</feature>
<dbReference type="InterPro" id="IPR036097">
    <property type="entry name" value="HisK_dim/P_sf"/>
</dbReference>
<dbReference type="Pfam" id="PF00512">
    <property type="entry name" value="HisKA"/>
    <property type="match status" value="1"/>
</dbReference>
<keyword evidence="12" id="KW-0902">Two-component regulatory system</keyword>
<feature type="domain" description="Histidine kinase" evidence="15">
    <location>
        <begin position="344"/>
        <end position="563"/>
    </location>
</feature>